<dbReference type="OrthoDB" id="9958668at2"/>
<sequence>MMADRFPDDLFEQIRQLAARVDHLEAQLRQRPGVTKASQGWLLADMSVPTVPSGHVQIGCASGDFYVATSDGEVKRMPGVGSSVVTPDVDLSDAPSSYNQTWAQAHVASTSSIYQSFLQLLDSLGGAGFIEF</sequence>
<proteinExistence type="predicted"/>
<dbReference type="AlphaFoldDB" id="A0A5C4V5N7"/>
<gene>
    <name evidence="1" type="ORF">FH608_046010</name>
</gene>
<keyword evidence="2" id="KW-1185">Reference proteome</keyword>
<protein>
    <submittedName>
        <fullName evidence="1">Uncharacterized protein</fullName>
    </submittedName>
</protein>
<evidence type="ECO:0000313" key="2">
    <source>
        <dbReference type="Proteomes" id="UP000312512"/>
    </source>
</evidence>
<accession>A0A5C4V5N7</accession>
<name>A0A5C4V5N7_9ACTN</name>
<reference evidence="1 2" key="1">
    <citation type="submission" date="2019-10" db="EMBL/GenBank/DDBJ databases">
        <title>Nonomuraea sp. nov., isolated from Phyllanthus amarus.</title>
        <authorList>
            <person name="Klykleung N."/>
            <person name="Tanasupawat S."/>
        </authorList>
    </citation>
    <scope>NUCLEOTIDE SEQUENCE [LARGE SCALE GENOMIC DNA]</scope>
    <source>
        <strain evidence="1 2">PA1-10</strain>
    </source>
</reference>
<dbReference type="RefSeq" id="WP_139637515.1">
    <property type="nucleotide sequence ID" value="NZ_VDLX02000028.1"/>
</dbReference>
<comment type="caution">
    <text evidence="1">The sequence shown here is derived from an EMBL/GenBank/DDBJ whole genome shotgun (WGS) entry which is preliminary data.</text>
</comment>
<dbReference type="EMBL" id="VDLX02000028">
    <property type="protein sequence ID" value="KAB8186851.1"/>
    <property type="molecule type" value="Genomic_DNA"/>
</dbReference>
<dbReference type="Proteomes" id="UP000312512">
    <property type="component" value="Unassembled WGS sequence"/>
</dbReference>
<evidence type="ECO:0000313" key="1">
    <source>
        <dbReference type="EMBL" id="KAB8186851.1"/>
    </source>
</evidence>
<organism evidence="1 2">
    <name type="scientific">Nonomuraea phyllanthi</name>
    <dbReference type="NCBI Taxonomy" id="2219224"/>
    <lineage>
        <taxon>Bacteria</taxon>
        <taxon>Bacillati</taxon>
        <taxon>Actinomycetota</taxon>
        <taxon>Actinomycetes</taxon>
        <taxon>Streptosporangiales</taxon>
        <taxon>Streptosporangiaceae</taxon>
        <taxon>Nonomuraea</taxon>
    </lineage>
</organism>